<feature type="active site" evidence="7">
    <location>
        <position position="97"/>
    </location>
</feature>
<keyword evidence="2 9" id="KW-0645">Protease</keyword>
<dbReference type="Gene3D" id="2.40.70.10">
    <property type="entry name" value="Acid Proteases"/>
    <property type="match status" value="2"/>
</dbReference>
<feature type="chain" id="PRO_5001983354" evidence="11">
    <location>
        <begin position="31"/>
        <end position="430"/>
    </location>
</feature>
<keyword evidence="3 9" id="KW-0064">Aspartyl protease</keyword>
<reference evidence="13" key="1">
    <citation type="submission" date="2014-11" db="EMBL/GenBank/DDBJ databases">
        <authorList>
            <person name="Geib S."/>
        </authorList>
    </citation>
    <scope>NUCLEOTIDE SEQUENCE</scope>
</reference>
<sequence>YSRHIITAMWSVKMLKLTVLVLCLALVADAALVRVPLSKPNKRRSIKNISTHLAVLRSKYNANFIASSEQLSNYLDDQYYGPITIGTPPQNFNVLFDSGSSNLWVPGAPCNATDQACLSHNTYNSSASSTYVANNESFAIQYGTGNLTGYLAMDTVNVSGLFITNQTFAIATTEPGTTFVYSVFDGILGLAYAQLSVDGVVPPLYNMYTQGLIEKPMFAFYLTSNGTSANGGELTLGGFDSTHYIGIITYAPVTTEGYWQINVESVFAGNTPICYSCPAVADSGTSLLGVPTTLYTMVQSAVGAILNADGVYVFDCTQTYNLPVVTFNIAGNSFTLDGSNYVYEMLGNYGNIMCVSAFEDAGTNFWILGDVFIMKYYTIFDMEYNRVGFATAVSNSTTIGGGAINLSPNLVGLIIPVLFAFGRLWLKIVC</sequence>
<gene>
    <name evidence="13" type="primary">AAEL006169_7</name>
    <name evidence="13" type="ORF">g.8580</name>
</gene>
<feature type="non-terminal residue" evidence="13">
    <location>
        <position position="1"/>
    </location>
</feature>
<comment type="similarity">
    <text evidence="1 9">Belongs to the peptidase A1 family.</text>
</comment>
<dbReference type="SUPFAM" id="SSF50630">
    <property type="entry name" value="Acid proteases"/>
    <property type="match status" value="1"/>
</dbReference>
<dbReference type="EMBL" id="GBXI01003925">
    <property type="protein sequence ID" value="JAD10367.1"/>
    <property type="molecule type" value="Transcribed_RNA"/>
</dbReference>
<dbReference type="InterPro" id="IPR001969">
    <property type="entry name" value="Aspartic_peptidase_AS"/>
</dbReference>
<feature type="disulfide bond" evidence="8">
    <location>
        <begin position="110"/>
        <end position="117"/>
    </location>
</feature>
<feature type="signal peptide" evidence="11">
    <location>
        <begin position="1"/>
        <end position="30"/>
    </location>
</feature>
<evidence type="ECO:0000256" key="11">
    <source>
        <dbReference type="SAM" id="SignalP"/>
    </source>
</evidence>
<evidence type="ECO:0000256" key="6">
    <source>
        <dbReference type="ARBA" id="ARBA00023180"/>
    </source>
</evidence>
<organism evidence="13">
    <name type="scientific">Zeugodacus cucurbitae</name>
    <name type="common">Melon fruit fly</name>
    <name type="synonym">Bactrocera cucurbitae</name>
    <dbReference type="NCBI Taxonomy" id="28588"/>
    <lineage>
        <taxon>Eukaryota</taxon>
        <taxon>Metazoa</taxon>
        <taxon>Ecdysozoa</taxon>
        <taxon>Arthropoda</taxon>
        <taxon>Hexapoda</taxon>
        <taxon>Insecta</taxon>
        <taxon>Pterygota</taxon>
        <taxon>Neoptera</taxon>
        <taxon>Endopterygota</taxon>
        <taxon>Diptera</taxon>
        <taxon>Brachycera</taxon>
        <taxon>Muscomorpha</taxon>
        <taxon>Tephritoidea</taxon>
        <taxon>Tephritidae</taxon>
        <taxon>Zeugodacus</taxon>
        <taxon>Zeugodacus</taxon>
    </lineage>
</organism>
<evidence type="ECO:0000313" key="13">
    <source>
        <dbReference type="EMBL" id="JAD10367.1"/>
    </source>
</evidence>
<keyword evidence="10" id="KW-0472">Membrane</keyword>
<evidence type="ECO:0000256" key="10">
    <source>
        <dbReference type="SAM" id="Phobius"/>
    </source>
</evidence>
<evidence type="ECO:0000256" key="1">
    <source>
        <dbReference type="ARBA" id="ARBA00007447"/>
    </source>
</evidence>
<dbReference type="PRINTS" id="PR00792">
    <property type="entry name" value="PEPSIN"/>
</dbReference>
<proteinExistence type="inferred from homology"/>
<feature type="domain" description="Peptidase A1" evidence="12">
    <location>
        <begin position="79"/>
        <end position="390"/>
    </location>
</feature>
<dbReference type="PANTHER" id="PTHR47966">
    <property type="entry name" value="BETA-SITE APP-CLEAVING ENZYME, ISOFORM A-RELATED"/>
    <property type="match status" value="1"/>
</dbReference>
<dbReference type="AlphaFoldDB" id="A0A0A1XHD5"/>
<evidence type="ECO:0000256" key="7">
    <source>
        <dbReference type="PIRSR" id="PIRSR601461-1"/>
    </source>
</evidence>
<dbReference type="GO" id="GO:0004190">
    <property type="term" value="F:aspartic-type endopeptidase activity"/>
    <property type="evidence" value="ECO:0007669"/>
    <property type="project" value="UniProtKB-KW"/>
</dbReference>
<evidence type="ECO:0000256" key="2">
    <source>
        <dbReference type="ARBA" id="ARBA00022670"/>
    </source>
</evidence>
<dbReference type="InterPro" id="IPR033121">
    <property type="entry name" value="PEPTIDASE_A1"/>
</dbReference>
<keyword evidence="10" id="KW-1133">Transmembrane helix</keyword>
<keyword evidence="4 9" id="KW-0378">Hydrolase</keyword>
<reference evidence="13" key="2">
    <citation type="journal article" date="2015" name="Gigascience">
        <title>Reconstructing a comprehensive transcriptome assembly of a white-pupal translocated strain of the pest fruit fly Bactrocera cucurbitae.</title>
        <authorList>
            <person name="Sim S.B."/>
            <person name="Calla B."/>
            <person name="Hall B."/>
            <person name="DeRego T."/>
            <person name="Geib S.M."/>
        </authorList>
    </citation>
    <scope>NUCLEOTIDE SEQUENCE</scope>
</reference>
<keyword evidence="5 8" id="KW-1015">Disulfide bond</keyword>
<accession>A0A0A1XHD5</accession>
<dbReference type="PROSITE" id="PS00141">
    <property type="entry name" value="ASP_PROTEASE"/>
    <property type="match status" value="1"/>
</dbReference>
<dbReference type="GO" id="GO:0005764">
    <property type="term" value="C:lysosome"/>
    <property type="evidence" value="ECO:0007669"/>
    <property type="project" value="TreeGrafter"/>
</dbReference>
<name>A0A0A1XHD5_ZEUCU</name>
<dbReference type="FunFam" id="2.40.70.10:FF:000149">
    <property type="entry name" value="Uncharacterized protein"/>
    <property type="match status" value="1"/>
</dbReference>
<evidence type="ECO:0000256" key="4">
    <source>
        <dbReference type="ARBA" id="ARBA00022801"/>
    </source>
</evidence>
<dbReference type="PROSITE" id="PS51767">
    <property type="entry name" value="PEPTIDASE_A1"/>
    <property type="match status" value="1"/>
</dbReference>
<dbReference type="Pfam" id="PF00026">
    <property type="entry name" value="Asp"/>
    <property type="match status" value="1"/>
</dbReference>
<keyword evidence="10" id="KW-0812">Transmembrane</keyword>
<keyword evidence="6" id="KW-0325">Glycoprotein</keyword>
<evidence type="ECO:0000259" key="12">
    <source>
        <dbReference type="PROSITE" id="PS51767"/>
    </source>
</evidence>
<dbReference type="InterPro" id="IPR021109">
    <property type="entry name" value="Peptidase_aspartic_dom_sf"/>
</dbReference>
<keyword evidence="11" id="KW-0732">Signal</keyword>
<evidence type="ECO:0000256" key="3">
    <source>
        <dbReference type="ARBA" id="ARBA00022750"/>
    </source>
</evidence>
<evidence type="ECO:0000256" key="8">
    <source>
        <dbReference type="PIRSR" id="PIRSR601461-2"/>
    </source>
</evidence>
<dbReference type="InterPro" id="IPR001461">
    <property type="entry name" value="Aspartic_peptidase_A1"/>
</dbReference>
<dbReference type="PANTHER" id="PTHR47966:SF51">
    <property type="entry name" value="BETA-SITE APP-CLEAVING ENZYME, ISOFORM A-RELATED"/>
    <property type="match status" value="1"/>
</dbReference>
<evidence type="ECO:0000256" key="9">
    <source>
        <dbReference type="RuleBase" id="RU000454"/>
    </source>
</evidence>
<evidence type="ECO:0000256" key="5">
    <source>
        <dbReference type="ARBA" id="ARBA00023157"/>
    </source>
</evidence>
<dbReference type="MEROPS" id="A01.092"/>
<dbReference type="GO" id="GO:0006508">
    <property type="term" value="P:proteolysis"/>
    <property type="evidence" value="ECO:0007669"/>
    <property type="project" value="UniProtKB-KW"/>
</dbReference>
<dbReference type="FunFam" id="2.40.70.10:FF:000002">
    <property type="entry name" value="Vacuolar aspartic proteinase"/>
    <property type="match status" value="1"/>
</dbReference>
<feature type="transmembrane region" description="Helical" evidence="10">
    <location>
        <begin position="406"/>
        <end position="426"/>
    </location>
</feature>
<protein>
    <submittedName>
        <fullName evidence="13">Lysosomal aspartic protease</fullName>
    </submittedName>
</protein>
<feature type="active site" evidence="7">
    <location>
        <position position="282"/>
    </location>
</feature>